<accession>A0A072PCG6</accession>
<dbReference type="SUPFAM" id="SSF51735">
    <property type="entry name" value="NAD(P)-binding Rossmann-fold domains"/>
    <property type="match status" value="1"/>
</dbReference>
<evidence type="ECO:0000313" key="2">
    <source>
        <dbReference type="Proteomes" id="UP000027920"/>
    </source>
</evidence>
<name>A0A072PCG6_9EURO</name>
<dbReference type="GO" id="GO:0016616">
    <property type="term" value="F:oxidoreductase activity, acting on the CH-OH group of donors, NAD or NADP as acceptor"/>
    <property type="evidence" value="ECO:0007669"/>
    <property type="project" value="TreeGrafter"/>
</dbReference>
<dbReference type="GeneID" id="25280399"/>
<dbReference type="HOGENOM" id="CLU_010194_9_1_1"/>
<dbReference type="InterPro" id="IPR036291">
    <property type="entry name" value="NAD(P)-bd_dom_sf"/>
</dbReference>
<sequence>MPSVLVVGATRGLGLALTSYYATKLSYTVYATSRSSNTPSDPKADKISWIPDIDLSKPSAGSDLASALKGKTVDTVIITAGYFATEDFGEAKWEEEVKMYTLSAVAPIFVVQELVKSSILSKSSKVVLVSSESGSITLRHEQEGGGNFGHHGSKAALNMVAKQLSFDLKDKDIAVVSIHPSFMRTEMTKGVGFDQFWDAGGALEPEDAARITADWVEKEFSIDKTGTYWAPRGTRDIGNWDVVVGKGKAKEGPVQLPW</sequence>
<dbReference type="PRINTS" id="PR00081">
    <property type="entry name" value="GDHRDH"/>
</dbReference>
<keyword evidence="2" id="KW-1185">Reference proteome</keyword>
<dbReference type="AlphaFoldDB" id="A0A072PCG6"/>
<dbReference type="InterPro" id="IPR002347">
    <property type="entry name" value="SDR_fam"/>
</dbReference>
<proteinExistence type="predicted"/>
<dbReference type="OrthoDB" id="5296at2759"/>
<dbReference type="InterPro" id="IPR052184">
    <property type="entry name" value="SDR_enzymes"/>
</dbReference>
<dbReference type="RefSeq" id="XP_013260146.1">
    <property type="nucleotide sequence ID" value="XM_013404692.1"/>
</dbReference>
<protein>
    <submittedName>
        <fullName evidence="1">3-oxoacyl-[acyl-carrier protein] reductase</fullName>
    </submittedName>
</protein>
<dbReference type="Pfam" id="PF00106">
    <property type="entry name" value="adh_short"/>
    <property type="match status" value="1"/>
</dbReference>
<dbReference type="EMBL" id="AMGV01000004">
    <property type="protein sequence ID" value="KEF57556.1"/>
    <property type="molecule type" value="Genomic_DNA"/>
</dbReference>
<dbReference type="Proteomes" id="UP000027920">
    <property type="component" value="Unassembled WGS sequence"/>
</dbReference>
<dbReference type="PANTHER" id="PTHR45458">
    <property type="entry name" value="SHORT-CHAIN DEHYDROGENASE/REDUCTASE SDR"/>
    <property type="match status" value="1"/>
</dbReference>
<comment type="caution">
    <text evidence="1">The sequence shown here is derived from an EMBL/GenBank/DDBJ whole genome shotgun (WGS) entry which is preliminary data.</text>
</comment>
<dbReference type="VEuPathDB" id="FungiDB:A1O9_05474"/>
<gene>
    <name evidence="1" type="ORF">A1O9_05474</name>
</gene>
<evidence type="ECO:0000313" key="1">
    <source>
        <dbReference type="EMBL" id="KEF57556.1"/>
    </source>
</evidence>
<organism evidence="1 2">
    <name type="scientific">Exophiala aquamarina CBS 119918</name>
    <dbReference type="NCBI Taxonomy" id="1182545"/>
    <lineage>
        <taxon>Eukaryota</taxon>
        <taxon>Fungi</taxon>
        <taxon>Dikarya</taxon>
        <taxon>Ascomycota</taxon>
        <taxon>Pezizomycotina</taxon>
        <taxon>Eurotiomycetes</taxon>
        <taxon>Chaetothyriomycetidae</taxon>
        <taxon>Chaetothyriales</taxon>
        <taxon>Herpotrichiellaceae</taxon>
        <taxon>Exophiala</taxon>
    </lineage>
</organism>
<dbReference type="PANTHER" id="PTHR45458:SF2">
    <property type="entry name" value="OXIDOREDUCTASE, SHORT CHAIN DEHYDROGENASE_REDUCTASE FAMILY SUPERFAMILY (AFU_ORTHOLOGUE AFUA_3G13450)"/>
    <property type="match status" value="1"/>
</dbReference>
<reference evidence="1 2" key="1">
    <citation type="submission" date="2013-03" db="EMBL/GenBank/DDBJ databases">
        <title>The Genome Sequence of Exophiala aquamarina CBS 119918.</title>
        <authorList>
            <consortium name="The Broad Institute Genomics Platform"/>
            <person name="Cuomo C."/>
            <person name="de Hoog S."/>
            <person name="Gorbushina A."/>
            <person name="Walker B."/>
            <person name="Young S.K."/>
            <person name="Zeng Q."/>
            <person name="Gargeya S."/>
            <person name="Fitzgerald M."/>
            <person name="Haas B."/>
            <person name="Abouelleil A."/>
            <person name="Allen A.W."/>
            <person name="Alvarado L."/>
            <person name="Arachchi H.M."/>
            <person name="Berlin A.M."/>
            <person name="Chapman S.B."/>
            <person name="Gainer-Dewar J."/>
            <person name="Goldberg J."/>
            <person name="Griggs A."/>
            <person name="Gujja S."/>
            <person name="Hansen M."/>
            <person name="Howarth C."/>
            <person name="Imamovic A."/>
            <person name="Ireland A."/>
            <person name="Larimer J."/>
            <person name="McCowan C."/>
            <person name="Murphy C."/>
            <person name="Pearson M."/>
            <person name="Poon T.W."/>
            <person name="Priest M."/>
            <person name="Roberts A."/>
            <person name="Saif S."/>
            <person name="Shea T."/>
            <person name="Sisk P."/>
            <person name="Sykes S."/>
            <person name="Wortman J."/>
            <person name="Nusbaum C."/>
            <person name="Birren B."/>
        </authorList>
    </citation>
    <scope>NUCLEOTIDE SEQUENCE [LARGE SCALE GENOMIC DNA]</scope>
    <source>
        <strain evidence="1 2">CBS 119918</strain>
    </source>
</reference>
<dbReference type="Gene3D" id="3.40.50.720">
    <property type="entry name" value="NAD(P)-binding Rossmann-like Domain"/>
    <property type="match status" value="1"/>
</dbReference>